<dbReference type="AlphaFoldDB" id="A0A448WGY9"/>
<dbReference type="EMBL" id="CAAALY010012060">
    <property type="protein sequence ID" value="VEL11527.1"/>
    <property type="molecule type" value="Genomic_DNA"/>
</dbReference>
<proteinExistence type="predicted"/>
<protein>
    <submittedName>
        <fullName evidence="1">Uncharacterized protein</fullName>
    </submittedName>
</protein>
<organism evidence="1 2">
    <name type="scientific">Protopolystoma xenopodis</name>
    <dbReference type="NCBI Taxonomy" id="117903"/>
    <lineage>
        <taxon>Eukaryota</taxon>
        <taxon>Metazoa</taxon>
        <taxon>Spiralia</taxon>
        <taxon>Lophotrochozoa</taxon>
        <taxon>Platyhelminthes</taxon>
        <taxon>Monogenea</taxon>
        <taxon>Polyopisthocotylea</taxon>
        <taxon>Polystomatidea</taxon>
        <taxon>Polystomatidae</taxon>
        <taxon>Protopolystoma</taxon>
    </lineage>
</organism>
<gene>
    <name evidence="1" type="ORF">PXEA_LOCUS4967</name>
</gene>
<dbReference type="Proteomes" id="UP000784294">
    <property type="component" value="Unassembled WGS sequence"/>
</dbReference>
<comment type="caution">
    <text evidence="1">The sequence shown here is derived from an EMBL/GenBank/DDBJ whole genome shotgun (WGS) entry which is preliminary data.</text>
</comment>
<evidence type="ECO:0000313" key="2">
    <source>
        <dbReference type="Proteomes" id="UP000784294"/>
    </source>
</evidence>
<evidence type="ECO:0000313" key="1">
    <source>
        <dbReference type="EMBL" id="VEL11527.1"/>
    </source>
</evidence>
<sequence>MVAVTIFWLAKATELLTSRQRTYQDEAGCGGGSCVTGTIEAKSHSITQLKPSAEILTDQVSSANFQSRSPVTDLAVSACLPLLDYSAFAVIVREWNSSFVPEPLSLLARSLGNNSDVKAQHRDLHPGESEHIGHQLPFTADYRQMATFSLELLKGPADLLMNSDRVVKTDFTQ</sequence>
<reference evidence="1" key="1">
    <citation type="submission" date="2018-11" db="EMBL/GenBank/DDBJ databases">
        <authorList>
            <consortium name="Pathogen Informatics"/>
        </authorList>
    </citation>
    <scope>NUCLEOTIDE SEQUENCE</scope>
</reference>
<keyword evidence="2" id="KW-1185">Reference proteome</keyword>
<name>A0A448WGY9_9PLAT</name>
<accession>A0A448WGY9</accession>